<feature type="transmembrane region" description="Helical" evidence="1">
    <location>
        <begin position="112"/>
        <end position="135"/>
    </location>
</feature>
<comment type="caution">
    <text evidence="2">The sequence shown here is derived from an EMBL/GenBank/DDBJ whole genome shotgun (WGS) entry which is preliminary data.</text>
</comment>
<evidence type="ECO:0000256" key="1">
    <source>
        <dbReference type="SAM" id="Phobius"/>
    </source>
</evidence>
<feature type="transmembrane region" description="Helical" evidence="1">
    <location>
        <begin position="72"/>
        <end position="92"/>
    </location>
</feature>
<protein>
    <submittedName>
        <fullName evidence="2">Uncharacterized protein</fullName>
    </submittedName>
</protein>
<dbReference type="RefSeq" id="WP_379286013.1">
    <property type="nucleotide sequence ID" value="NZ_JBHTIU010000009.1"/>
</dbReference>
<keyword evidence="1" id="KW-1133">Transmembrane helix</keyword>
<proteinExistence type="predicted"/>
<keyword evidence="3" id="KW-1185">Reference proteome</keyword>
<keyword evidence="1" id="KW-0472">Membrane</keyword>
<dbReference type="Proteomes" id="UP001597120">
    <property type="component" value="Unassembled WGS sequence"/>
</dbReference>
<keyword evidence="1" id="KW-0812">Transmembrane</keyword>
<sequence length="142" mass="15732">MNSYLITSVITSIVMLLFNAVGLWSAASAVMDDPIAFGTYFTASIVYLPALWVMTGLALLLVGFAPRFTSLSWLYLVYSFVVVYLGGLLKFPEWLTKITPFGYVPNVPIEEMSTLPLISLTIIAIVLISIGFVSYRKRDLYG</sequence>
<evidence type="ECO:0000313" key="2">
    <source>
        <dbReference type="EMBL" id="MFD0868144.1"/>
    </source>
</evidence>
<dbReference type="EMBL" id="JBHTIU010000009">
    <property type="protein sequence ID" value="MFD0868144.1"/>
    <property type="molecule type" value="Genomic_DNA"/>
</dbReference>
<organism evidence="2 3">
    <name type="scientific">Paenibacillus residui</name>
    <dbReference type="NCBI Taxonomy" id="629724"/>
    <lineage>
        <taxon>Bacteria</taxon>
        <taxon>Bacillati</taxon>
        <taxon>Bacillota</taxon>
        <taxon>Bacilli</taxon>
        <taxon>Bacillales</taxon>
        <taxon>Paenibacillaceae</taxon>
        <taxon>Paenibacillus</taxon>
    </lineage>
</organism>
<evidence type="ECO:0000313" key="3">
    <source>
        <dbReference type="Proteomes" id="UP001597120"/>
    </source>
</evidence>
<name>A0ABW3D7A7_9BACL</name>
<gene>
    <name evidence="2" type="ORF">ACFQ03_03205</name>
</gene>
<accession>A0ABW3D7A7</accession>
<feature type="transmembrane region" description="Helical" evidence="1">
    <location>
        <begin position="45"/>
        <end position="65"/>
    </location>
</feature>
<reference evidence="3" key="1">
    <citation type="journal article" date="2019" name="Int. J. Syst. Evol. Microbiol.">
        <title>The Global Catalogue of Microorganisms (GCM) 10K type strain sequencing project: providing services to taxonomists for standard genome sequencing and annotation.</title>
        <authorList>
            <consortium name="The Broad Institute Genomics Platform"/>
            <consortium name="The Broad Institute Genome Sequencing Center for Infectious Disease"/>
            <person name="Wu L."/>
            <person name="Ma J."/>
        </authorList>
    </citation>
    <scope>NUCLEOTIDE SEQUENCE [LARGE SCALE GENOMIC DNA]</scope>
    <source>
        <strain evidence="3">CCUG 57263</strain>
    </source>
</reference>